<dbReference type="AlphaFoldDB" id="N6XWV3"/>
<gene>
    <name evidence="1" type="ORF">C665_19994</name>
</gene>
<accession>N6XWV3</accession>
<evidence type="ECO:0000313" key="1">
    <source>
        <dbReference type="EMBL" id="ENO74368.1"/>
    </source>
</evidence>
<dbReference type="Proteomes" id="UP000013042">
    <property type="component" value="Unassembled WGS sequence"/>
</dbReference>
<dbReference type="EMBL" id="AMXD01000294">
    <property type="protein sequence ID" value="ENO74368.1"/>
    <property type="molecule type" value="Genomic_DNA"/>
</dbReference>
<evidence type="ECO:0000313" key="2">
    <source>
        <dbReference type="Proteomes" id="UP000013042"/>
    </source>
</evidence>
<reference evidence="1 2" key="1">
    <citation type="submission" date="2012-09" db="EMBL/GenBank/DDBJ databases">
        <title>Draft Genome Sequences of 6 Strains from Genus Thauera.</title>
        <authorList>
            <person name="Liu B."/>
            <person name="Shapleigh J.P."/>
            <person name="Frostegard A.H."/>
        </authorList>
    </citation>
    <scope>NUCLEOTIDE SEQUENCE [LARGE SCALE GENOMIC DNA]</scope>
    <source>
        <strain evidence="1 2">S2</strain>
    </source>
</reference>
<name>N6XWV3_THASP</name>
<comment type="caution">
    <text evidence="1">The sequence shown here is derived from an EMBL/GenBank/DDBJ whole genome shotgun (WGS) entry which is preliminary data.</text>
</comment>
<feature type="non-terminal residue" evidence="1">
    <location>
        <position position="1"/>
    </location>
</feature>
<protein>
    <submittedName>
        <fullName evidence="1">Signal peptide peptidase SppA, 67K type</fullName>
    </submittedName>
</protein>
<proteinExistence type="predicted"/>
<organism evidence="1 2">
    <name type="scientific">Thauera aminoaromatica S2</name>
    <dbReference type="NCBI Taxonomy" id="1234381"/>
    <lineage>
        <taxon>Bacteria</taxon>
        <taxon>Pseudomonadati</taxon>
        <taxon>Pseudomonadota</taxon>
        <taxon>Betaproteobacteria</taxon>
        <taxon>Rhodocyclales</taxon>
        <taxon>Zoogloeaceae</taxon>
        <taxon>Thauera</taxon>
    </lineage>
</organism>
<sequence length="35" mass="3865">APLAAAAADVERAARALLRWNDPRHHYLHCLCDAP</sequence>